<dbReference type="AlphaFoldDB" id="A0A0D3JWJ5"/>
<sequence>MSAARALLNTHVDRPATHIVSAILNIAKQAHSPWPIGIRSHDRKLYRYPLEPGRMVLYESARCLHGKAHRFNGTEYANLFALKWHRLVAHDKGNAKGHGGSQLMSKLHLLTRTAKRGNGPAEAAGTSPARVRPPPAPVAERTIPGVAHGAPSAGEWGRSLLKLGSLFKQ</sequence>
<feature type="region of interest" description="Disordered" evidence="1">
    <location>
        <begin position="117"/>
        <end position="150"/>
    </location>
</feature>
<evidence type="ECO:0000256" key="1">
    <source>
        <dbReference type="SAM" id="MobiDB-lite"/>
    </source>
</evidence>
<dbReference type="EnsemblProtists" id="EOD27880">
    <property type="protein sequence ID" value="EOD27880"/>
    <property type="gene ID" value="EMIHUDRAFT_204905"/>
</dbReference>
<dbReference type="PaxDb" id="2903-EOD27880"/>
<dbReference type="Proteomes" id="UP000013827">
    <property type="component" value="Unassembled WGS sequence"/>
</dbReference>
<evidence type="ECO:0000313" key="3">
    <source>
        <dbReference type="Proteomes" id="UP000013827"/>
    </source>
</evidence>
<evidence type="ECO:0000313" key="2">
    <source>
        <dbReference type="EnsemblProtists" id="EOD27880"/>
    </source>
</evidence>
<dbReference type="KEGG" id="ehx:EMIHUDRAFT_204905"/>
<reference evidence="3" key="1">
    <citation type="journal article" date="2013" name="Nature">
        <title>Pan genome of the phytoplankton Emiliania underpins its global distribution.</title>
        <authorList>
            <person name="Read B.A."/>
            <person name="Kegel J."/>
            <person name="Klute M.J."/>
            <person name="Kuo A."/>
            <person name="Lefebvre S.C."/>
            <person name="Maumus F."/>
            <person name="Mayer C."/>
            <person name="Miller J."/>
            <person name="Monier A."/>
            <person name="Salamov A."/>
            <person name="Young J."/>
            <person name="Aguilar M."/>
            <person name="Claverie J.M."/>
            <person name="Frickenhaus S."/>
            <person name="Gonzalez K."/>
            <person name="Herman E.K."/>
            <person name="Lin Y.C."/>
            <person name="Napier J."/>
            <person name="Ogata H."/>
            <person name="Sarno A.F."/>
            <person name="Shmutz J."/>
            <person name="Schroeder D."/>
            <person name="de Vargas C."/>
            <person name="Verret F."/>
            <person name="von Dassow P."/>
            <person name="Valentin K."/>
            <person name="Van de Peer Y."/>
            <person name="Wheeler G."/>
            <person name="Dacks J.B."/>
            <person name="Delwiche C.F."/>
            <person name="Dyhrman S.T."/>
            <person name="Glockner G."/>
            <person name="John U."/>
            <person name="Richards T."/>
            <person name="Worden A.Z."/>
            <person name="Zhang X."/>
            <person name="Grigoriev I.V."/>
            <person name="Allen A.E."/>
            <person name="Bidle K."/>
            <person name="Borodovsky M."/>
            <person name="Bowler C."/>
            <person name="Brownlee C."/>
            <person name="Cock J.M."/>
            <person name="Elias M."/>
            <person name="Gladyshev V.N."/>
            <person name="Groth M."/>
            <person name="Guda C."/>
            <person name="Hadaegh A."/>
            <person name="Iglesias-Rodriguez M.D."/>
            <person name="Jenkins J."/>
            <person name="Jones B.M."/>
            <person name="Lawson T."/>
            <person name="Leese F."/>
            <person name="Lindquist E."/>
            <person name="Lobanov A."/>
            <person name="Lomsadze A."/>
            <person name="Malik S.B."/>
            <person name="Marsh M.E."/>
            <person name="Mackinder L."/>
            <person name="Mock T."/>
            <person name="Mueller-Roeber B."/>
            <person name="Pagarete A."/>
            <person name="Parker M."/>
            <person name="Probert I."/>
            <person name="Quesneville H."/>
            <person name="Raines C."/>
            <person name="Rensing S.A."/>
            <person name="Riano-Pachon D.M."/>
            <person name="Richier S."/>
            <person name="Rokitta S."/>
            <person name="Shiraiwa Y."/>
            <person name="Soanes D.M."/>
            <person name="van der Giezen M."/>
            <person name="Wahlund T.M."/>
            <person name="Williams B."/>
            <person name="Wilson W."/>
            <person name="Wolfe G."/>
            <person name="Wurch L.L."/>
        </authorList>
    </citation>
    <scope>NUCLEOTIDE SEQUENCE</scope>
</reference>
<accession>A0A0D3JWJ5</accession>
<proteinExistence type="predicted"/>
<reference evidence="2" key="2">
    <citation type="submission" date="2024-10" db="UniProtKB">
        <authorList>
            <consortium name="EnsemblProtists"/>
        </authorList>
    </citation>
    <scope>IDENTIFICATION</scope>
</reference>
<name>A0A0D3JWJ5_EMIH1</name>
<keyword evidence="3" id="KW-1185">Reference proteome</keyword>
<dbReference type="GeneID" id="17273426"/>
<dbReference type="HOGENOM" id="CLU_1581417_0_0_1"/>
<organism evidence="2 3">
    <name type="scientific">Emiliania huxleyi (strain CCMP1516)</name>
    <dbReference type="NCBI Taxonomy" id="280463"/>
    <lineage>
        <taxon>Eukaryota</taxon>
        <taxon>Haptista</taxon>
        <taxon>Haptophyta</taxon>
        <taxon>Prymnesiophyceae</taxon>
        <taxon>Isochrysidales</taxon>
        <taxon>Noelaerhabdaceae</taxon>
        <taxon>Emiliania</taxon>
    </lineage>
</organism>
<protein>
    <submittedName>
        <fullName evidence="2">Uncharacterized protein</fullName>
    </submittedName>
</protein>
<dbReference type="RefSeq" id="XP_005780309.1">
    <property type="nucleotide sequence ID" value="XM_005780252.1"/>
</dbReference>